<sequence length="311" mass="35728">MAENGDEVQQVAKAKRPIVMPDVFTGEEEWIDWLFQFESCSSLNDWDDGLKCKFIIVKLKGTAGKVLSDLDDGTKKDWTKLIAELTTRFDTTTRPDHYKSEFMGRRKKPFETYLEMGNSIRTLARKAYPSLSNNVRDELVKYHFFRDLDKTELTLKVRHANPKTLDEAIRMKLEWEAVEKDVKDTKTAPEQKILATMTEEMGAFASINPSKTDELIGLMTDIMKLMKEDKERTTVSSRYQPRGRGGYGRGQRGGNQKDLQCWTCYDFGYTSRECHKNRQTGERGKPGGCWTCGRPGHMSRDCSQIRETKTG</sequence>
<dbReference type="Gene3D" id="4.10.60.10">
    <property type="entry name" value="Zinc finger, CCHC-type"/>
    <property type="match status" value="1"/>
</dbReference>
<gene>
    <name evidence="4" type="ORF">MGAL_10B046187</name>
</gene>
<feature type="compositionally biased region" description="Gly residues" evidence="2">
    <location>
        <begin position="243"/>
        <end position="253"/>
    </location>
</feature>
<name>A0A8B6D9Q2_MYTGA</name>
<keyword evidence="1" id="KW-0479">Metal-binding</keyword>
<dbReference type="EMBL" id="UYJE01002995">
    <property type="protein sequence ID" value="VDI15591.1"/>
    <property type="molecule type" value="Genomic_DNA"/>
</dbReference>
<dbReference type="GO" id="GO:0003676">
    <property type="term" value="F:nucleic acid binding"/>
    <property type="evidence" value="ECO:0007669"/>
    <property type="project" value="InterPro"/>
</dbReference>
<dbReference type="OrthoDB" id="8960727at2759"/>
<keyword evidence="1" id="KW-0863">Zinc-finger</keyword>
<dbReference type="PANTHER" id="PTHR19963:SF30">
    <property type="entry name" value="ENDONUCLEASE_EXONUCLEASE_PHOSPHATASE DOMAIN-CONTAINING PROTEIN"/>
    <property type="match status" value="1"/>
</dbReference>
<evidence type="ECO:0000256" key="1">
    <source>
        <dbReference type="PROSITE-ProRule" id="PRU00047"/>
    </source>
</evidence>
<comment type="caution">
    <text evidence="4">The sequence shown here is derived from an EMBL/GenBank/DDBJ whole genome shotgun (WGS) entry which is preliminary data.</text>
</comment>
<proteinExistence type="predicted"/>
<dbReference type="PROSITE" id="PS50158">
    <property type="entry name" value="ZF_CCHC"/>
    <property type="match status" value="1"/>
</dbReference>
<dbReference type="Pfam" id="PF00098">
    <property type="entry name" value="zf-CCHC"/>
    <property type="match status" value="1"/>
</dbReference>
<evidence type="ECO:0000313" key="5">
    <source>
        <dbReference type="Proteomes" id="UP000596742"/>
    </source>
</evidence>
<feature type="domain" description="CCHC-type" evidence="3">
    <location>
        <begin position="289"/>
        <end position="304"/>
    </location>
</feature>
<keyword evidence="1" id="KW-0862">Zinc</keyword>
<dbReference type="Proteomes" id="UP000596742">
    <property type="component" value="Unassembled WGS sequence"/>
</dbReference>
<reference evidence="4" key="1">
    <citation type="submission" date="2018-11" db="EMBL/GenBank/DDBJ databases">
        <authorList>
            <person name="Alioto T."/>
            <person name="Alioto T."/>
        </authorList>
    </citation>
    <scope>NUCLEOTIDE SEQUENCE</scope>
</reference>
<feature type="region of interest" description="Disordered" evidence="2">
    <location>
        <begin position="232"/>
        <end position="255"/>
    </location>
</feature>
<dbReference type="InterPro" id="IPR036875">
    <property type="entry name" value="Znf_CCHC_sf"/>
</dbReference>
<keyword evidence="5" id="KW-1185">Reference proteome</keyword>
<dbReference type="AlphaFoldDB" id="A0A8B6D9Q2"/>
<organism evidence="4 5">
    <name type="scientific">Mytilus galloprovincialis</name>
    <name type="common">Mediterranean mussel</name>
    <dbReference type="NCBI Taxonomy" id="29158"/>
    <lineage>
        <taxon>Eukaryota</taxon>
        <taxon>Metazoa</taxon>
        <taxon>Spiralia</taxon>
        <taxon>Lophotrochozoa</taxon>
        <taxon>Mollusca</taxon>
        <taxon>Bivalvia</taxon>
        <taxon>Autobranchia</taxon>
        <taxon>Pteriomorphia</taxon>
        <taxon>Mytilida</taxon>
        <taxon>Mytiloidea</taxon>
        <taxon>Mytilidae</taxon>
        <taxon>Mytilinae</taxon>
        <taxon>Mytilus</taxon>
    </lineage>
</organism>
<dbReference type="SMART" id="SM00343">
    <property type="entry name" value="ZnF_C2HC"/>
    <property type="match status" value="2"/>
</dbReference>
<dbReference type="GO" id="GO:0008270">
    <property type="term" value="F:zinc ion binding"/>
    <property type="evidence" value="ECO:0007669"/>
    <property type="project" value="UniProtKB-KW"/>
</dbReference>
<protein>
    <recommendedName>
        <fullName evidence="3">CCHC-type domain-containing protein</fullName>
    </recommendedName>
</protein>
<evidence type="ECO:0000313" key="4">
    <source>
        <dbReference type="EMBL" id="VDI15591.1"/>
    </source>
</evidence>
<evidence type="ECO:0000256" key="2">
    <source>
        <dbReference type="SAM" id="MobiDB-lite"/>
    </source>
</evidence>
<accession>A0A8B6D9Q2</accession>
<dbReference type="SUPFAM" id="SSF57756">
    <property type="entry name" value="Retrovirus zinc finger-like domains"/>
    <property type="match status" value="1"/>
</dbReference>
<evidence type="ECO:0000259" key="3">
    <source>
        <dbReference type="PROSITE" id="PS50158"/>
    </source>
</evidence>
<dbReference type="PANTHER" id="PTHR19963">
    <property type="entry name" value="CCHC-TYPE DOMAIN-CONTAINING PROTEIN"/>
    <property type="match status" value="1"/>
</dbReference>
<dbReference type="InterPro" id="IPR001878">
    <property type="entry name" value="Znf_CCHC"/>
</dbReference>